<name>A0ABS4LKW0_9ACTN</name>
<evidence type="ECO:0000313" key="3">
    <source>
        <dbReference type="Proteomes" id="UP001519309"/>
    </source>
</evidence>
<organism evidence="2 3">
    <name type="scientific">Streptomyces griseochromogenes</name>
    <dbReference type="NCBI Taxonomy" id="68214"/>
    <lineage>
        <taxon>Bacteria</taxon>
        <taxon>Bacillati</taxon>
        <taxon>Actinomycetota</taxon>
        <taxon>Actinomycetes</taxon>
        <taxon>Kitasatosporales</taxon>
        <taxon>Streptomycetaceae</taxon>
        <taxon>Streptomyces</taxon>
    </lineage>
</organism>
<feature type="region of interest" description="Disordered" evidence="1">
    <location>
        <begin position="1"/>
        <end position="21"/>
    </location>
</feature>
<accession>A0ABS4LKW0</accession>
<dbReference type="EMBL" id="JAGGLP010000002">
    <property type="protein sequence ID" value="MBP2048030.1"/>
    <property type="molecule type" value="Genomic_DNA"/>
</dbReference>
<protein>
    <submittedName>
        <fullName evidence="2">Uncharacterized protein</fullName>
    </submittedName>
</protein>
<comment type="caution">
    <text evidence="2">The sequence shown here is derived from an EMBL/GenBank/DDBJ whole genome shotgun (WGS) entry which is preliminary data.</text>
</comment>
<evidence type="ECO:0000256" key="1">
    <source>
        <dbReference type="SAM" id="MobiDB-lite"/>
    </source>
</evidence>
<feature type="region of interest" description="Disordered" evidence="1">
    <location>
        <begin position="37"/>
        <end position="57"/>
    </location>
</feature>
<sequence length="57" mass="5789">MSLPRAGSGSQSQTVSPLAWKESTGWVVGTGPLMTGIFASSGSTQTSSPRMPKYAAG</sequence>
<dbReference type="Proteomes" id="UP001519309">
    <property type="component" value="Unassembled WGS sequence"/>
</dbReference>
<gene>
    <name evidence="2" type="ORF">J2Z21_000954</name>
</gene>
<proteinExistence type="predicted"/>
<feature type="compositionally biased region" description="Polar residues" evidence="1">
    <location>
        <begin position="38"/>
        <end position="49"/>
    </location>
</feature>
<keyword evidence="3" id="KW-1185">Reference proteome</keyword>
<evidence type="ECO:0000313" key="2">
    <source>
        <dbReference type="EMBL" id="MBP2048030.1"/>
    </source>
</evidence>
<reference evidence="2 3" key="1">
    <citation type="submission" date="2021-03" db="EMBL/GenBank/DDBJ databases">
        <title>Genomic Encyclopedia of Type Strains, Phase IV (KMG-IV): sequencing the most valuable type-strain genomes for metagenomic binning, comparative biology and taxonomic classification.</title>
        <authorList>
            <person name="Goeker M."/>
        </authorList>
    </citation>
    <scope>NUCLEOTIDE SEQUENCE [LARGE SCALE GENOMIC DNA]</scope>
    <source>
        <strain evidence="2 3">DSM 40499</strain>
    </source>
</reference>